<proteinExistence type="predicted"/>
<dbReference type="Proteomes" id="UP000179860">
    <property type="component" value="Plasmid pl2WSM5005"/>
</dbReference>
<sequence length="507" mass="56406">MYTLTIPGEFFKVATLAGVLGLFRDERVQATETALISLDCDHVEASATTITRYNGKLAIRRAGTAAEVVASLFDEVREDWLSRYGVDPKPWQIRPAHWEELFGLFELARSPECFLSSSQIDAERVAARDSRRFFNLSSLLHDAAIERFGFGAGGPPAPSGGTNGRHEVHVAYALLCNEPLPEAVLDDYRTMDRSFRYDLEWAEPLLNVLELRGRLPAEKHRWVASVMRAAKQPITAGNVDAIVAAVSGLPSACSFVEVDDALFEAGILSVDALPPMFNEPASLGTPVNAFAARLRQILADSRRDRALDHADMERTQGRTTARRHRLEREMALLSHGRETFEWANRMAVALEQRDLSLLLEVLDTPDTRNRSSKRAIEEHYGVKLRSMNAKDRRRAIFALCGMDATAQAAWEAADAERKAAARKAEDTQYAKQAAQRAQYQRADGVVIDGATHVEDAIASGFREIRDWRKGASRQYVLVNPELGQARTLRAKDGTLDYARAMLERLAA</sequence>
<keyword evidence="2" id="KW-1185">Reference proteome</keyword>
<evidence type="ECO:0000313" key="2">
    <source>
        <dbReference type="Proteomes" id="UP000179860"/>
    </source>
</evidence>
<protein>
    <submittedName>
        <fullName evidence="1">Uncharacterized protein</fullName>
    </submittedName>
</protein>
<evidence type="ECO:0000313" key="1">
    <source>
        <dbReference type="EMBL" id="APA90397.1"/>
    </source>
</evidence>
<reference evidence="1" key="1">
    <citation type="submission" date="2016-09" db="EMBL/GenBank/DDBJ databases">
        <title>The Complete Genome of Burkholderia sprentiae wsm5005.</title>
        <authorList>
            <person name="De Meyer S."/>
            <person name="Wang P."/>
            <person name="Terpolilli J."/>
        </authorList>
    </citation>
    <scope>NUCLEOTIDE SEQUENCE</scope>
    <source>
        <strain evidence="1">WSM5005</strain>
        <plasmid evidence="1">pl2WSM5005</plasmid>
    </source>
</reference>
<keyword evidence="1" id="KW-0614">Plasmid</keyword>
<name>A0ACA8AXE8_9BURK</name>
<dbReference type="EMBL" id="CP017565">
    <property type="protein sequence ID" value="APA90397.1"/>
    <property type="molecule type" value="Genomic_DNA"/>
</dbReference>
<reference evidence="1" key="2">
    <citation type="submission" date="2021-06" db="EMBL/GenBank/DDBJ databases">
        <authorList>
            <person name="Rogers T.H."/>
            <person name="Ramsay J.P."/>
            <person name="Wang P."/>
            <person name="Terpolilli J."/>
        </authorList>
    </citation>
    <scope>NUCLEOTIDE SEQUENCE</scope>
    <source>
        <strain evidence="1">WSM5005</strain>
        <plasmid evidence="1">pl2WSM5005</plasmid>
    </source>
</reference>
<geneLocation type="plasmid" evidence="1 2">
    <name>pl2WSM5005</name>
</geneLocation>
<accession>A0ACA8AXE8</accession>
<gene>
    <name evidence="1" type="ORF">BJG93_32915</name>
</gene>
<organism evidence="1 2">
    <name type="scientific">Paraburkholderia sprentiae WSM5005</name>
    <dbReference type="NCBI Taxonomy" id="754502"/>
    <lineage>
        <taxon>Bacteria</taxon>
        <taxon>Pseudomonadati</taxon>
        <taxon>Pseudomonadota</taxon>
        <taxon>Betaproteobacteria</taxon>
        <taxon>Burkholderiales</taxon>
        <taxon>Burkholderiaceae</taxon>
        <taxon>Paraburkholderia</taxon>
    </lineage>
</organism>